<keyword evidence="2" id="KW-1185">Reference proteome</keyword>
<evidence type="ECO:0000313" key="1">
    <source>
        <dbReference type="Ensembl" id="ENSZALP00000001530.1"/>
    </source>
</evidence>
<dbReference type="AlphaFoldDB" id="A0A8D2QAG1"/>
<reference evidence="1" key="2">
    <citation type="submission" date="2025-09" db="UniProtKB">
        <authorList>
            <consortium name="Ensembl"/>
        </authorList>
    </citation>
    <scope>IDENTIFICATION</scope>
</reference>
<name>A0A8D2QAG1_ZONAL</name>
<proteinExistence type="predicted"/>
<dbReference type="Proteomes" id="UP000694413">
    <property type="component" value="Unassembled WGS sequence"/>
</dbReference>
<evidence type="ECO:0000313" key="2">
    <source>
        <dbReference type="Proteomes" id="UP000694413"/>
    </source>
</evidence>
<organism evidence="1 2">
    <name type="scientific">Zonotrichia albicollis</name>
    <name type="common">White-throated sparrow</name>
    <name type="synonym">Fringilla albicollis</name>
    <dbReference type="NCBI Taxonomy" id="44394"/>
    <lineage>
        <taxon>Eukaryota</taxon>
        <taxon>Metazoa</taxon>
        <taxon>Chordata</taxon>
        <taxon>Craniata</taxon>
        <taxon>Vertebrata</taxon>
        <taxon>Euteleostomi</taxon>
        <taxon>Archelosauria</taxon>
        <taxon>Archosauria</taxon>
        <taxon>Dinosauria</taxon>
        <taxon>Saurischia</taxon>
        <taxon>Theropoda</taxon>
        <taxon>Coelurosauria</taxon>
        <taxon>Aves</taxon>
        <taxon>Neognathae</taxon>
        <taxon>Neoaves</taxon>
        <taxon>Telluraves</taxon>
        <taxon>Australaves</taxon>
        <taxon>Passeriformes</taxon>
        <taxon>Passerellidae</taxon>
        <taxon>Zonotrichia</taxon>
    </lineage>
</organism>
<protein>
    <submittedName>
        <fullName evidence="1">Uncharacterized protein</fullName>
    </submittedName>
</protein>
<dbReference type="Ensembl" id="ENSZALT00000002628.1">
    <property type="protein sequence ID" value="ENSZALP00000001530.1"/>
    <property type="gene ID" value="ENSZALG00000001708.1"/>
</dbReference>
<accession>A0A8D2QAG1</accession>
<sequence length="109" mass="11859">IRKSGKVQLVLGKVTLDMCLGTWAGGWGSQSHAVIPRDPEPAPSWCPAVSPTPAAPPSAKRGSWGVWGALGCPPALWTRWWEQDTRPGGKTWNKSSVPPVSVWFCHLCW</sequence>
<reference evidence="1" key="1">
    <citation type="submission" date="2025-08" db="UniProtKB">
        <authorList>
            <consortium name="Ensembl"/>
        </authorList>
    </citation>
    <scope>IDENTIFICATION</scope>
</reference>